<name>A0A2Z6P3P3_TRISU</name>
<dbReference type="AlphaFoldDB" id="A0A2Z6P3P3"/>
<keyword evidence="2" id="KW-1185">Reference proteome</keyword>
<dbReference type="Proteomes" id="UP000242715">
    <property type="component" value="Unassembled WGS sequence"/>
</dbReference>
<gene>
    <name evidence="1" type="ORF">TSUD_244530</name>
</gene>
<accession>A0A2Z6P3P3</accession>
<sequence>MAFIDLAVRTCADNHPLLHNEVQPSISSIKVLLQQLLPPYHLDPSPERIIGDITGDNSSTFKI</sequence>
<dbReference type="EMBL" id="DF974761">
    <property type="protein sequence ID" value="GAU50406.1"/>
    <property type="molecule type" value="Genomic_DNA"/>
</dbReference>
<proteinExistence type="predicted"/>
<protein>
    <submittedName>
        <fullName evidence="1">Uncharacterized protein</fullName>
    </submittedName>
</protein>
<organism evidence="1 2">
    <name type="scientific">Trifolium subterraneum</name>
    <name type="common">Subterranean clover</name>
    <dbReference type="NCBI Taxonomy" id="3900"/>
    <lineage>
        <taxon>Eukaryota</taxon>
        <taxon>Viridiplantae</taxon>
        <taxon>Streptophyta</taxon>
        <taxon>Embryophyta</taxon>
        <taxon>Tracheophyta</taxon>
        <taxon>Spermatophyta</taxon>
        <taxon>Magnoliopsida</taxon>
        <taxon>eudicotyledons</taxon>
        <taxon>Gunneridae</taxon>
        <taxon>Pentapetalae</taxon>
        <taxon>rosids</taxon>
        <taxon>fabids</taxon>
        <taxon>Fabales</taxon>
        <taxon>Fabaceae</taxon>
        <taxon>Papilionoideae</taxon>
        <taxon>50 kb inversion clade</taxon>
        <taxon>NPAAA clade</taxon>
        <taxon>Hologalegina</taxon>
        <taxon>IRL clade</taxon>
        <taxon>Trifolieae</taxon>
        <taxon>Trifolium</taxon>
    </lineage>
</organism>
<evidence type="ECO:0000313" key="1">
    <source>
        <dbReference type="EMBL" id="GAU50406.1"/>
    </source>
</evidence>
<evidence type="ECO:0000313" key="2">
    <source>
        <dbReference type="Proteomes" id="UP000242715"/>
    </source>
</evidence>
<reference evidence="2" key="1">
    <citation type="journal article" date="2017" name="Front. Plant Sci.">
        <title>Climate Clever Clovers: New Paradigm to Reduce the Environmental Footprint of Ruminants by Breeding Low Methanogenic Forages Utilizing Haplotype Variation.</title>
        <authorList>
            <person name="Kaur P."/>
            <person name="Appels R."/>
            <person name="Bayer P.E."/>
            <person name="Keeble-Gagnere G."/>
            <person name="Wang J."/>
            <person name="Hirakawa H."/>
            <person name="Shirasawa K."/>
            <person name="Vercoe P."/>
            <person name="Stefanova K."/>
            <person name="Durmic Z."/>
            <person name="Nichols P."/>
            <person name="Revell C."/>
            <person name="Isobe S.N."/>
            <person name="Edwards D."/>
            <person name="Erskine W."/>
        </authorList>
    </citation>
    <scope>NUCLEOTIDE SEQUENCE [LARGE SCALE GENOMIC DNA]</scope>
    <source>
        <strain evidence="2">cv. Daliak</strain>
    </source>
</reference>